<keyword evidence="2" id="KW-1185">Reference proteome</keyword>
<proteinExistence type="predicted"/>
<evidence type="ECO:0000313" key="1">
    <source>
        <dbReference type="EMBL" id="KAK0377947.1"/>
    </source>
</evidence>
<dbReference type="Proteomes" id="UP001169217">
    <property type="component" value="Unassembled WGS sequence"/>
</dbReference>
<dbReference type="EMBL" id="JARUPT010000111">
    <property type="protein sequence ID" value="KAK0377947.1"/>
    <property type="molecule type" value="Genomic_DNA"/>
</dbReference>
<comment type="caution">
    <text evidence="1">The sequence shown here is derived from an EMBL/GenBank/DDBJ whole genome shotgun (WGS) entry which is preliminary data.</text>
</comment>
<evidence type="ECO:0000313" key="2">
    <source>
        <dbReference type="Proteomes" id="UP001169217"/>
    </source>
</evidence>
<gene>
    <name evidence="1" type="ORF">CLIM01_04683</name>
</gene>
<sequence length="165" mass="18744">MQKSLDSGMNLWGDHIEKDIIDDVMSEFKSSGALQRALEADPADSSALFCVTRTLTVFLELAIKLLKNDVKTSPFLDLELESLDRSLKRLQNCLEDYKTSTESSDMYSEQRTAKFEMMQSIRKTLFTGLACLDTPRIQLLLEFLLFAGPNSRDSTMHQLIQLILL</sequence>
<name>A0ABQ9Q2B4_9PEZI</name>
<protein>
    <submittedName>
        <fullName evidence="1">Uncharacterized protein</fullName>
    </submittedName>
</protein>
<reference evidence="1" key="1">
    <citation type="submission" date="2023-04" db="EMBL/GenBank/DDBJ databases">
        <title>Colletotrichum limetticola genome sequence.</title>
        <authorList>
            <person name="Baroncelli R."/>
        </authorList>
    </citation>
    <scope>NUCLEOTIDE SEQUENCE</scope>
    <source>
        <strain evidence="1">KLA-Anderson</strain>
    </source>
</reference>
<accession>A0ABQ9Q2B4</accession>
<organism evidence="1 2">
    <name type="scientific">Colletotrichum limetticola</name>
    <dbReference type="NCBI Taxonomy" id="1209924"/>
    <lineage>
        <taxon>Eukaryota</taxon>
        <taxon>Fungi</taxon>
        <taxon>Dikarya</taxon>
        <taxon>Ascomycota</taxon>
        <taxon>Pezizomycotina</taxon>
        <taxon>Sordariomycetes</taxon>
        <taxon>Hypocreomycetidae</taxon>
        <taxon>Glomerellales</taxon>
        <taxon>Glomerellaceae</taxon>
        <taxon>Colletotrichum</taxon>
        <taxon>Colletotrichum acutatum species complex</taxon>
    </lineage>
</organism>